<dbReference type="RefSeq" id="WP_307280615.1">
    <property type="nucleotide sequence ID" value="NZ_JAUSVX010000014.1"/>
</dbReference>
<organism evidence="1 2">
    <name type="scientific">Labrys wisconsinensis</name>
    <dbReference type="NCBI Taxonomy" id="425677"/>
    <lineage>
        <taxon>Bacteria</taxon>
        <taxon>Pseudomonadati</taxon>
        <taxon>Pseudomonadota</taxon>
        <taxon>Alphaproteobacteria</taxon>
        <taxon>Hyphomicrobiales</taxon>
        <taxon>Xanthobacteraceae</taxon>
        <taxon>Labrys</taxon>
    </lineage>
</organism>
<evidence type="ECO:0000313" key="2">
    <source>
        <dbReference type="Proteomes" id="UP001242480"/>
    </source>
</evidence>
<reference evidence="1 2" key="1">
    <citation type="submission" date="2023-07" db="EMBL/GenBank/DDBJ databases">
        <title>Genomic Encyclopedia of Type Strains, Phase IV (KMG-IV): sequencing the most valuable type-strain genomes for metagenomic binning, comparative biology and taxonomic classification.</title>
        <authorList>
            <person name="Goeker M."/>
        </authorList>
    </citation>
    <scope>NUCLEOTIDE SEQUENCE [LARGE SCALE GENOMIC DNA]</scope>
    <source>
        <strain evidence="1 2">DSM 19619</strain>
    </source>
</reference>
<protein>
    <submittedName>
        <fullName evidence="1">Uncharacterized protein</fullName>
    </submittedName>
</protein>
<dbReference type="EMBL" id="JAUSVX010000014">
    <property type="protein sequence ID" value="MDQ0472982.1"/>
    <property type="molecule type" value="Genomic_DNA"/>
</dbReference>
<keyword evidence="2" id="KW-1185">Reference proteome</keyword>
<name>A0ABU0JIL5_9HYPH</name>
<gene>
    <name evidence="1" type="ORF">QO011_006015</name>
</gene>
<accession>A0ABU0JIL5</accession>
<evidence type="ECO:0000313" key="1">
    <source>
        <dbReference type="EMBL" id="MDQ0472982.1"/>
    </source>
</evidence>
<dbReference type="Proteomes" id="UP001242480">
    <property type="component" value="Unassembled WGS sequence"/>
</dbReference>
<proteinExistence type="predicted"/>
<sequence length="114" mass="12607">MLIATHEGQGWRYEVLAQSDGFLVQARDLDTGELAGEDVTLFRTATAALAFAGMSAAADRFAAARLDDEIDDEAAADFARECDHFATMRDLLSDEGVRTDASRWQRVLRPVYLH</sequence>
<comment type="caution">
    <text evidence="1">The sequence shown here is derived from an EMBL/GenBank/DDBJ whole genome shotgun (WGS) entry which is preliminary data.</text>
</comment>